<proteinExistence type="predicted"/>
<evidence type="ECO:0000313" key="1">
    <source>
        <dbReference type="EMBL" id="GEN33843.1"/>
    </source>
</evidence>
<comment type="caution">
    <text evidence="1">The sequence shown here is derived from an EMBL/GenBank/DDBJ whole genome shotgun (WGS) entry which is preliminary data.</text>
</comment>
<name>A0A511V832_9BACL</name>
<sequence>MSSRRKHSKVLQLPPEIVEAVNKKLTTGATYREIADWINQMADKTGVEVSHMAVQRYGKDFLSRLEKLRIAREQAKAIIEDSKDRPATEMTEAASNLAVQLIQETLMAAQDEGGVIDKGLIETMKALAQLERSSVQREKLKLEFRQKAEKAVKAIEETGRQKGLDAETLAYIKEQVYGIL</sequence>
<evidence type="ECO:0008006" key="3">
    <source>
        <dbReference type="Google" id="ProtNLM"/>
    </source>
</evidence>
<dbReference type="OrthoDB" id="371328at2"/>
<reference evidence="1 2" key="1">
    <citation type="submission" date="2019-07" db="EMBL/GenBank/DDBJ databases">
        <title>Whole genome shotgun sequence of Aneurinibacillus danicus NBRC 102444.</title>
        <authorList>
            <person name="Hosoyama A."/>
            <person name="Uohara A."/>
            <person name="Ohji S."/>
            <person name="Ichikawa N."/>
        </authorList>
    </citation>
    <scope>NUCLEOTIDE SEQUENCE [LARGE SCALE GENOMIC DNA]</scope>
    <source>
        <strain evidence="1 2">NBRC 102444</strain>
    </source>
</reference>
<dbReference type="Pfam" id="PF11985">
    <property type="entry name" value="Phage_Mu_Gp27"/>
    <property type="match status" value="1"/>
</dbReference>
<dbReference type="EMBL" id="BJXX01000056">
    <property type="protein sequence ID" value="GEN33843.1"/>
    <property type="molecule type" value="Genomic_DNA"/>
</dbReference>
<dbReference type="Proteomes" id="UP000321157">
    <property type="component" value="Unassembled WGS sequence"/>
</dbReference>
<dbReference type="InterPro" id="IPR021874">
    <property type="entry name" value="Phage_Mu_Gp27"/>
</dbReference>
<keyword evidence="2" id="KW-1185">Reference proteome</keyword>
<evidence type="ECO:0000313" key="2">
    <source>
        <dbReference type="Proteomes" id="UP000321157"/>
    </source>
</evidence>
<dbReference type="AlphaFoldDB" id="A0A511V832"/>
<protein>
    <recommendedName>
        <fullName evidence="3">DUF3486 family protein</fullName>
    </recommendedName>
</protein>
<gene>
    <name evidence="1" type="ORF">ADA01nite_13030</name>
</gene>
<accession>A0A511V832</accession>
<organism evidence="1 2">
    <name type="scientific">Aneurinibacillus danicus</name>
    <dbReference type="NCBI Taxonomy" id="267746"/>
    <lineage>
        <taxon>Bacteria</taxon>
        <taxon>Bacillati</taxon>
        <taxon>Bacillota</taxon>
        <taxon>Bacilli</taxon>
        <taxon>Bacillales</taxon>
        <taxon>Paenibacillaceae</taxon>
        <taxon>Aneurinibacillus group</taxon>
        <taxon>Aneurinibacillus</taxon>
    </lineage>
</organism>
<dbReference type="RefSeq" id="WP_111154023.1">
    <property type="nucleotide sequence ID" value="NZ_BJXX01000056.1"/>
</dbReference>